<dbReference type="InterPro" id="IPR036271">
    <property type="entry name" value="Tet_transcr_reg_TetR-rel_C_sf"/>
</dbReference>
<dbReference type="PANTHER" id="PTHR30055:SF238">
    <property type="entry name" value="MYCOFACTOCIN BIOSYNTHESIS TRANSCRIPTIONAL REGULATOR MFTR-RELATED"/>
    <property type="match status" value="1"/>
</dbReference>
<evidence type="ECO:0000256" key="1">
    <source>
        <dbReference type="ARBA" id="ARBA00023015"/>
    </source>
</evidence>
<protein>
    <submittedName>
        <fullName evidence="6">TetR family transcriptional regulator</fullName>
    </submittedName>
</protein>
<dbReference type="RefSeq" id="WP_077570804.1">
    <property type="nucleotide sequence ID" value="NZ_MRVI01000003.1"/>
</dbReference>
<reference evidence="6 7" key="1">
    <citation type="submission" date="2016-12" db="EMBL/GenBank/DDBJ databases">
        <title>Genome sequencing and description of Paenibacillus sp. nov. from high altitude lake in the Indian Trans- Himalayas.</title>
        <authorList>
            <person name="Kiran S."/>
            <person name="Swarnkar M.K."/>
            <person name="Rana A."/>
            <person name="Tewari R."/>
            <person name="Gulati A."/>
        </authorList>
    </citation>
    <scope>NUCLEOTIDE SEQUENCE [LARGE SCALE GENOMIC DNA]</scope>
    <source>
        <strain evidence="6 7">IHBB 9951</strain>
    </source>
</reference>
<dbReference type="InterPro" id="IPR050109">
    <property type="entry name" value="HTH-type_TetR-like_transc_reg"/>
</dbReference>
<gene>
    <name evidence="6" type="ORF">BBD40_28115</name>
</gene>
<dbReference type="InterPro" id="IPR009057">
    <property type="entry name" value="Homeodomain-like_sf"/>
</dbReference>
<proteinExistence type="predicted"/>
<dbReference type="PANTHER" id="PTHR30055">
    <property type="entry name" value="HTH-TYPE TRANSCRIPTIONAL REGULATOR RUTR"/>
    <property type="match status" value="1"/>
</dbReference>
<name>A0ABX3JRL5_9BACL</name>
<dbReference type="Pfam" id="PF14246">
    <property type="entry name" value="TetR_C_7"/>
    <property type="match status" value="1"/>
</dbReference>
<evidence type="ECO:0000313" key="7">
    <source>
        <dbReference type="Proteomes" id="UP000189059"/>
    </source>
</evidence>
<dbReference type="InterPro" id="IPR001647">
    <property type="entry name" value="HTH_TetR"/>
</dbReference>
<dbReference type="InterPro" id="IPR039536">
    <property type="entry name" value="TetR_C_Proteobacteria"/>
</dbReference>
<feature type="DNA-binding region" description="H-T-H motif" evidence="4">
    <location>
        <begin position="24"/>
        <end position="43"/>
    </location>
</feature>
<evidence type="ECO:0000256" key="2">
    <source>
        <dbReference type="ARBA" id="ARBA00023125"/>
    </source>
</evidence>
<dbReference type="Pfam" id="PF00440">
    <property type="entry name" value="TetR_N"/>
    <property type="match status" value="1"/>
</dbReference>
<sequence length="195" mass="21790">MDLKNKIAEAAEQVLLANGLARTTTKEIARAAGCSEGSLYNHFKNKEDIYLHVLRGQLKHLMSALTALQGSIGKETVRRNLEPVALAALEDFTGSMSLICAIFSEPDILQRHREGFALRNEGPHRANEAVEAYLSREKDLGRLREEMDPRIAADLLLGSCFQHAFQSNFLGKVESREVQKAYVDRILHSLFPSEL</sequence>
<evidence type="ECO:0000256" key="3">
    <source>
        <dbReference type="ARBA" id="ARBA00023163"/>
    </source>
</evidence>
<keyword evidence="7" id="KW-1185">Reference proteome</keyword>
<dbReference type="SUPFAM" id="SSF46689">
    <property type="entry name" value="Homeodomain-like"/>
    <property type="match status" value="1"/>
</dbReference>
<keyword evidence="3" id="KW-0804">Transcription</keyword>
<evidence type="ECO:0000259" key="5">
    <source>
        <dbReference type="PROSITE" id="PS50977"/>
    </source>
</evidence>
<evidence type="ECO:0000256" key="4">
    <source>
        <dbReference type="PROSITE-ProRule" id="PRU00335"/>
    </source>
</evidence>
<comment type="caution">
    <text evidence="6">The sequence shown here is derived from an EMBL/GenBank/DDBJ whole genome shotgun (WGS) entry which is preliminary data.</text>
</comment>
<feature type="domain" description="HTH tetR-type" evidence="5">
    <location>
        <begin position="1"/>
        <end position="61"/>
    </location>
</feature>
<dbReference type="PRINTS" id="PR00455">
    <property type="entry name" value="HTHTETR"/>
</dbReference>
<evidence type="ECO:0000313" key="6">
    <source>
        <dbReference type="EMBL" id="OOC57577.1"/>
    </source>
</evidence>
<dbReference type="SUPFAM" id="SSF48498">
    <property type="entry name" value="Tetracyclin repressor-like, C-terminal domain"/>
    <property type="match status" value="1"/>
</dbReference>
<accession>A0ABX3JRL5</accession>
<dbReference type="Gene3D" id="1.10.357.10">
    <property type="entry name" value="Tetracycline Repressor, domain 2"/>
    <property type="match status" value="1"/>
</dbReference>
<dbReference type="Proteomes" id="UP000189059">
    <property type="component" value="Unassembled WGS sequence"/>
</dbReference>
<keyword evidence="2 4" id="KW-0238">DNA-binding</keyword>
<organism evidence="6 7">
    <name type="scientific">Paenibacillus ihbetae</name>
    <dbReference type="NCBI Taxonomy" id="1870820"/>
    <lineage>
        <taxon>Bacteria</taxon>
        <taxon>Bacillati</taxon>
        <taxon>Bacillota</taxon>
        <taxon>Bacilli</taxon>
        <taxon>Bacillales</taxon>
        <taxon>Paenibacillaceae</taxon>
        <taxon>Paenibacillus</taxon>
    </lineage>
</organism>
<keyword evidence="1" id="KW-0805">Transcription regulation</keyword>
<dbReference type="EMBL" id="MRVI01000003">
    <property type="protein sequence ID" value="OOC57577.1"/>
    <property type="molecule type" value="Genomic_DNA"/>
</dbReference>
<dbReference type="PROSITE" id="PS50977">
    <property type="entry name" value="HTH_TETR_2"/>
    <property type="match status" value="1"/>
</dbReference>